<reference evidence="2" key="1">
    <citation type="journal article" date="2019" name="Int. J. Syst. Evol. Microbiol.">
        <title>The Global Catalogue of Microorganisms (GCM) 10K type strain sequencing project: providing services to taxonomists for standard genome sequencing and annotation.</title>
        <authorList>
            <consortium name="The Broad Institute Genomics Platform"/>
            <consortium name="The Broad Institute Genome Sequencing Center for Infectious Disease"/>
            <person name="Wu L."/>
            <person name="Ma J."/>
        </authorList>
    </citation>
    <scope>NUCLEOTIDE SEQUENCE [LARGE SCALE GENOMIC DNA]</scope>
    <source>
        <strain evidence="2">CCUG 61948</strain>
    </source>
</reference>
<keyword evidence="2" id="KW-1185">Reference proteome</keyword>
<proteinExistence type="predicted"/>
<name>A0ABW3B4A6_9FLAO</name>
<protein>
    <submittedName>
        <fullName evidence="1">Uncharacterized protein</fullName>
    </submittedName>
</protein>
<comment type="caution">
    <text evidence="1">The sequence shown here is derived from an EMBL/GenBank/DDBJ whole genome shotgun (WGS) entry which is preliminary data.</text>
</comment>
<evidence type="ECO:0000313" key="1">
    <source>
        <dbReference type="EMBL" id="MFD0797975.1"/>
    </source>
</evidence>
<dbReference type="EMBL" id="JBHTHY010000007">
    <property type="protein sequence ID" value="MFD0797975.1"/>
    <property type="molecule type" value="Genomic_DNA"/>
</dbReference>
<organism evidence="1 2">
    <name type="scientific">Maribacter chungangensis</name>
    <dbReference type="NCBI Taxonomy" id="1069117"/>
    <lineage>
        <taxon>Bacteria</taxon>
        <taxon>Pseudomonadati</taxon>
        <taxon>Bacteroidota</taxon>
        <taxon>Flavobacteriia</taxon>
        <taxon>Flavobacteriales</taxon>
        <taxon>Flavobacteriaceae</taxon>
        <taxon>Maribacter</taxon>
    </lineage>
</organism>
<dbReference type="Proteomes" id="UP001597012">
    <property type="component" value="Unassembled WGS sequence"/>
</dbReference>
<accession>A0ABW3B4A6</accession>
<evidence type="ECO:0000313" key="2">
    <source>
        <dbReference type="Proteomes" id="UP001597012"/>
    </source>
</evidence>
<gene>
    <name evidence="1" type="ORF">ACFQZJ_10915</name>
</gene>
<dbReference type="RefSeq" id="WP_379934501.1">
    <property type="nucleotide sequence ID" value="NZ_JBHTHY010000007.1"/>
</dbReference>
<sequence>MFDEEDSSRKSHEEIRKTPIFKKGWQIFKLADKIAELVKEEEEYEHLQEMERNLLLHQAEQLRGDAMMICPKISGAMGGELYDLKMENAALIRKSAREVQTGCSGLELWGFKHPEYLELLRDEVEEFRLLFAEWIKTFDVWNYTIDRWGLFNPPGINYDDKDPDDDLPFDPDNFPI</sequence>